<name>A7INZ3_XANP2</name>
<dbReference type="Proteomes" id="UP000002417">
    <property type="component" value="Chromosome"/>
</dbReference>
<dbReference type="KEGG" id="xau:Xaut_4518"/>
<gene>
    <name evidence="1" type="ordered locus">Xaut_4518</name>
</gene>
<protein>
    <recommendedName>
        <fullName evidence="3">Host nuclease inhibitor protein</fullName>
    </recommendedName>
</protein>
<dbReference type="AlphaFoldDB" id="A7INZ3"/>
<dbReference type="OrthoDB" id="8456881at2"/>
<keyword evidence="2" id="KW-1185">Reference proteome</keyword>
<dbReference type="EMBL" id="CP000781">
    <property type="protein sequence ID" value="ABS69739.1"/>
    <property type="molecule type" value="Genomic_DNA"/>
</dbReference>
<proteinExistence type="predicted"/>
<evidence type="ECO:0000313" key="2">
    <source>
        <dbReference type="Proteomes" id="UP000002417"/>
    </source>
</evidence>
<reference evidence="1 2" key="1">
    <citation type="submission" date="2007-07" db="EMBL/GenBank/DDBJ databases">
        <title>Complete sequence of chromosome of Xanthobacter autotrophicus Py2.</title>
        <authorList>
            <consortium name="US DOE Joint Genome Institute"/>
            <person name="Copeland A."/>
            <person name="Lucas S."/>
            <person name="Lapidus A."/>
            <person name="Barry K."/>
            <person name="Glavina del Rio T."/>
            <person name="Hammon N."/>
            <person name="Israni S."/>
            <person name="Dalin E."/>
            <person name="Tice H."/>
            <person name="Pitluck S."/>
            <person name="Sims D."/>
            <person name="Brettin T."/>
            <person name="Bruce D."/>
            <person name="Detter J.C."/>
            <person name="Han C."/>
            <person name="Tapia R."/>
            <person name="Brainard J."/>
            <person name="Schmutz J."/>
            <person name="Larimer F."/>
            <person name="Land M."/>
            <person name="Hauser L."/>
            <person name="Kyrpides N."/>
            <person name="Kim E."/>
            <person name="Ensigns S.A."/>
            <person name="Richardson P."/>
        </authorList>
    </citation>
    <scope>NUCLEOTIDE SEQUENCE [LARGE SCALE GENOMIC DNA]</scope>
    <source>
        <strain evidence="2">ATCC BAA-1158 / Py2</strain>
    </source>
</reference>
<dbReference type="eggNOG" id="ENOG50302F5">
    <property type="taxonomic scope" value="Bacteria"/>
</dbReference>
<evidence type="ECO:0008006" key="3">
    <source>
        <dbReference type="Google" id="ProtNLM"/>
    </source>
</evidence>
<accession>A7INZ3</accession>
<dbReference type="STRING" id="78245.Xaut_4518"/>
<sequence length="87" mass="9482">MTFFVFANRAGVIGFGHRMPANTLHIADDHDQGRLHDVVEVLARHAYDGETLLVPGIPEATCDADALDALLAFRRRVISALAEEVLA</sequence>
<dbReference type="HOGENOM" id="CLU_169610_0_0_5"/>
<evidence type="ECO:0000313" key="1">
    <source>
        <dbReference type="EMBL" id="ABS69739.1"/>
    </source>
</evidence>
<organism evidence="1 2">
    <name type="scientific">Xanthobacter autotrophicus (strain ATCC BAA-1158 / Py2)</name>
    <dbReference type="NCBI Taxonomy" id="78245"/>
    <lineage>
        <taxon>Bacteria</taxon>
        <taxon>Pseudomonadati</taxon>
        <taxon>Pseudomonadota</taxon>
        <taxon>Alphaproteobacteria</taxon>
        <taxon>Hyphomicrobiales</taxon>
        <taxon>Xanthobacteraceae</taxon>
        <taxon>Xanthobacter</taxon>
    </lineage>
</organism>